<dbReference type="GO" id="GO:0005886">
    <property type="term" value="C:plasma membrane"/>
    <property type="evidence" value="ECO:0007669"/>
    <property type="project" value="UniProtKB-SubCell"/>
</dbReference>
<dbReference type="AlphaFoldDB" id="A0A1E3ADJ8"/>
<evidence type="ECO:0000313" key="6">
    <source>
        <dbReference type="Proteomes" id="UP000094869"/>
    </source>
</evidence>
<feature type="transmembrane region" description="Helical" evidence="2">
    <location>
        <begin position="137"/>
        <end position="155"/>
    </location>
</feature>
<dbReference type="SUPFAM" id="SSF103473">
    <property type="entry name" value="MFS general substrate transporter"/>
    <property type="match status" value="1"/>
</dbReference>
<dbReference type="RefSeq" id="WP_069152610.1">
    <property type="nucleotide sequence ID" value="NZ_JAQCZP010000014.1"/>
</dbReference>
<comment type="caution">
    <text evidence="3">The sequence shown here is derived from an EMBL/GenBank/DDBJ whole genome shotgun (WGS) entry which is preliminary data.</text>
</comment>
<feature type="transmembrane region" description="Helical" evidence="2">
    <location>
        <begin position="39"/>
        <end position="61"/>
    </location>
</feature>
<dbReference type="Proteomes" id="UP000094869">
    <property type="component" value="Unassembled WGS sequence"/>
</dbReference>
<comment type="subcellular location">
    <subcellularLocation>
        <location evidence="1">Cell membrane</location>
        <topology evidence="1">Multi-pass membrane protein</topology>
    </subcellularLocation>
</comment>
<sequence>MKTFNVRFLYVSKFISQCLPIYAFYTILFIDRGMSVPDIAFLMALWSIFTIIFEVPSGVLADRWNRRNMLAIAAVLQGLCFLIWFISHTFLMFALGFAFWAVAGAFTSGTEEGLIYDNLKCDGRENSFAEVYGKARFYADAGIAAGIVTAGVIVSFVSIEIIALISAAVCFVNVIFILQLREKNYYSERLKEESVGFLGTFKDAAVLIKGSGAALVSLLFLILFACLGDYLDEYDALIINDLQLSHIWVSVILTVRFIFVALGDVLASVIQKKVFSVRQIYLLYGTACIFLLIFTILWNRCGFIIFGLALTGMVIAEILSVNILQNIIKKEGRATVMSFYGVGQNVVMICFSLVYASLAGIFTLQQVYFIISVYGIAGSLVFCLISLIMKNKDEKYPR</sequence>
<feature type="transmembrane region" description="Helical" evidence="2">
    <location>
        <begin position="247"/>
        <end position="269"/>
    </location>
</feature>
<feature type="transmembrane region" description="Helical" evidence="2">
    <location>
        <begin position="281"/>
        <end position="298"/>
    </location>
</feature>
<evidence type="ECO:0000256" key="1">
    <source>
        <dbReference type="ARBA" id="ARBA00004651"/>
    </source>
</evidence>
<feature type="transmembrane region" description="Helical" evidence="2">
    <location>
        <begin position="304"/>
        <end position="324"/>
    </location>
</feature>
<name>A0A1E3ADJ8_9FIRM</name>
<reference evidence="4 6" key="2">
    <citation type="submission" date="2016-08" db="EMBL/GenBank/DDBJ databases">
        <title>Characterization of Isolates of Eisenbergiella tayi Derived from Blood Cultures, Using Whole Genome Sequencing.</title>
        <authorList>
            <person name="Bernier A.-M."/>
            <person name="Burdz T."/>
            <person name="Wiebe D."/>
            <person name="Bernard K."/>
        </authorList>
    </citation>
    <scope>NUCLEOTIDE SEQUENCE [LARGE SCALE GENOMIC DNA]</scope>
    <source>
        <strain evidence="4 6">NML120146</strain>
    </source>
</reference>
<dbReference type="EMBL" id="MCGH01000002">
    <property type="protein sequence ID" value="ODM06793.1"/>
    <property type="molecule type" value="Genomic_DNA"/>
</dbReference>
<keyword evidence="6" id="KW-1185">Reference proteome</keyword>
<feature type="transmembrane region" description="Helical" evidence="2">
    <location>
        <begin position="367"/>
        <end position="389"/>
    </location>
</feature>
<protein>
    <submittedName>
        <fullName evidence="3">Major Facilitator Superfamily protein</fullName>
    </submittedName>
</protein>
<dbReference type="EMBL" id="MEHD01000013">
    <property type="protein sequence ID" value="ODR59919.1"/>
    <property type="molecule type" value="Genomic_DNA"/>
</dbReference>
<dbReference type="PANTHER" id="PTHR23530:SF1">
    <property type="entry name" value="PERMEASE, MAJOR FACILITATOR SUPERFAMILY-RELATED"/>
    <property type="match status" value="1"/>
</dbReference>
<organism evidence="3 5">
    <name type="scientific">Eisenbergiella tayi</name>
    <dbReference type="NCBI Taxonomy" id="1432052"/>
    <lineage>
        <taxon>Bacteria</taxon>
        <taxon>Bacillati</taxon>
        <taxon>Bacillota</taxon>
        <taxon>Clostridia</taxon>
        <taxon>Lachnospirales</taxon>
        <taxon>Lachnospiraceae</taxon>
        <taxon>Eisenbergiella</taxon>
    </lineage>
</organism>
<gene>
    <name evidence="3" type="ORF">BEI61_02683</name>
    <name evidence="4" type="ORF">BEI63_05160</name>
</gene>
<evidence type="ECO:0000313" key="5">
    <source>
        <dbReference type="Proteomes" id="UP000094067"/>
    </source>
</evidence>
<dbReference type="Gene3D" id="1.20.1250.20">
    <property type="entry name" value="MFS general substrate transporter like domains"/>
    <property type="match status" value="1"/>
</dbReference>
<feature type="transmembrane region" description="Helical" evidence="2">
    <location>
        <begin position="206"/>
        <end position="227"/>
    </location>
</feature>
<evidence type="ECO:0000256" key="2">
    <source>
        <dbReference type="SAM" id="Phobius"/>
    </source>
</evidence>
<evidence type="ECO:0000313" key="4">
    <source>
        <dbReference type="EMBL" id="ODR59919.1"/>
    </source>
</evidence>
<dbReference type="GO" id="GO:0022857">
    <property type="term" value="F:transmembrane transporter activity"/>
    <property type="evidence" value="ECO:0007669"/>
    <property type="project" value="InterPro"/>
</dbReference>
<keyword evidence="2" id="KW-1133">Transmembrane helix</keyword>
<feature type="transmembrane region" description="Helical" evidence="2">
    <location>
        <begin position="92"/>
        <end position="116"/>
    </location>
</feature>
<feature type="transmembrane region" description="Helical" evidence="2">
    <location>
        <begin position="336"/>
        <end position="361"/>
    </location>
</feature>
<dbReference type="InterPro" id="IPR036259">
    <property type="entry name" value="MFS_trans_sf"/>
</dbReference>
<keyword evidence="2" id="KW-0812">Transmembrane</keyword>
<accession>A0A1E3ADJ8</accession>
<evidence type="ECO:0000313" key="3">
    <source>
        <dbReference type="EMBL" id="ODM06793.1"/>
    </source>
</evidence>
<dbReference type="InterPro" id="IPR011701">
    <property type="entry name" value="MFS"/>
</dbReference>
<dbReference type="Proteomes" id="UP000094067">
    <property type="component" value="Unassembled WGS sequence"/>
</dbReference>
<dbReference type="Pfam" id="PF07690">
    <property type="entry name" value="MFS_1"/>
    <property type="match status" value="1"/>
</dbReference>
<dbReference type="InterPro" id="IPR053160">
    <property type="entry name" value="MFS_DHA3_Transporter"/>
</dbReference>
<reference evidence="3 5" key="1">
    <citation type="submission" date="2016-07" db="EMBL/GenBank/DDBJ databases">
        <title>Characterization of isolates of Eisenbergiella tayi derived from blood cultures, using whole genome sequencing.</title>
        <authorList>
            <person name="Burdz T."/>
            <person name="Wiebe D."/>
            <person name="Huynh C."/>
            <person name="Bernard K."/>
        </authorList>
    </citation>
    <scope>NUCLEOTIDE SEQUENCE [LARGE SCALE GENOMIC DNA]</scope>
    <source>
        <strain evidence="3 5">NML 110608</strain>
    </source>
</reference>
<dbReference type="PANTHER" id="PTHR23530">
    <property type="entry name" value="TRANSPORT PROTEIN-RELATED"/>
    <property type="match status" value="1"/>
</dbReference>
<feature type="transmembrane region" description="Helical" evidence="2">
    <location>
        <begin position="7"/>
        <end position="27"/>
    </location>
</feature>
<keyword evidence="2" id="KW-0472">Membrane</keyword>
<proteinExistence type="predicted"/>